<feature type="active site" evidence="2">
    <location>
        <position position="47"/>
    </location>
</feature>
<dbReference type="PANTHER" id="PTHR13774:SF32">
    <property type="entry name" value="ANTISENSE-ENHANCING SEQUENCE 1"/>
    <property type="match status" value="1"/>
</dbReference>
<dbReference type="AlphaFoldDB" id="A0A1X3CQN9"/>
<accession>A0A1X3CQN9</accession>
<dbReference type="PIRSF" id="PIRSF016184">
    <property type="entry name" value="PhzC_PhzF"/>
    <property type="match status" value="1"/>
</dbReference>
<evidence type="ECO:0000313" key="4">
    <source>
        <dbReference type="Proteomes" id="UP000279284"/>
    </source>
</evidence>
<evidence type="ECO:0000256" key="2">
    <source>
        <dbReference type="PIRSR" id="PIRSR016184-1"/>
    </source>
</evidence>
<organism evidence="3 4">
    <name type="scientific">Neisseria canis</name>
    <dbReference type="NCBI Taxonomy" id="493"/>
    <lineage>
        <taxon>Bacteria</taxon>
        <taxon>Pseudomonadati</taxon>
        <taxon>Pseudomonadota</taxon>
        <taxon>Betaproteobacteria</taxon>
        <taxon>Neisseriales</taxon>
        <taxon>Neisseriaceae</taxon>
        <taxon>Neisseria</taxon>
    </lineage>
</organism>
<dbReference type="SUPFAM" id="SSF54506">
    <property type="entry name" value="Diaminopimelate epimerase-like"/>
    <property type="match status" value="1"/>
</dbReference>
<protein>
    <submittedName>
        <fullName evidence="3">Trans-2,3-dihydro-3-hydroxyanthranilate isomerase</fullName>
        <ecNumber evidence="3">5.3.3.17</ecNumber>
    </submittedName>
</protein>
<dbReference type="OrthoDB" id="9788221at2"/>
<dbReference type="Gene3D" id="3.10.310.10">
    <property type="entry name" value="Diaminopimelate Epimerase, Chain A, domain 1"/>
    <property type="match status" value="2"/>
</dbReference>
<dbReference type="STRING" id="493.BWD07_11200"/>
<evidence type="ECO:0000313" key="3">
    <source>
        <dbReference type="EMBL" id="VEE99247.1"/>
    </source>
</evidence>
<comment type="similarity">
    <text evidence="1">Belongs to the PhzF family.</text>
</comment>
<dbReference type="PANTHER" id="PTHR13774">
    <property type="entry name" value="PHENAZINE BIOSYNTHESIS PROTEIN"/>
    <property type="match status" value="1"/>
</dbReference>
<keyword evidence="4" id="KW-1185">Reference proteome</keyword>
<dbReference type="Pfam" id="PF02567">
    <property type="entry name" value="PhzC-PhzF"/>
    <property type="match status" value="1"/>
</dbReference>
<dbReference type="NCBIfam" id="TIGR00654">
    <property type="entry name" value="PhzF_family"/>
    <property type="match status" value="1"/>
</dbReference>
<dbReference type="KEGG" id="nci:NCTC10296_00240"/>
<proteinExistence type="inferred from homology"/>
<dbReference type="GO" id="GO:0102943">
    <property type="term" value="F:trans-2,3-dihydro-3-hydroxy-anthranilate isomerase activity"/>
    <property type="evidence" value="ECO:0007669"/>
    <property type="project" value="UniProtKB-EC"/>
</dbReference>
<dbReference type="Proteomes" id="UP000279284">
    <property type="component" value="Chromosome"/>
</dbReference>
<gene>
    <name evidence="3" type="primary">phzF</name>
    <name evidence="3" type="ORF">NCTC10296_00240</name>
</gene>
<sequence length="280" mass="30409">MREYEFVLVNVFAETHFGGNPLAVFPQAEGLDDEAMQQIARQFNLSETAFAFPSESAAADLRIFTPAHELPLAGHPILGSASVLQQRQGLSENFVLNTRAKPVCLSGSNNTMTLKISGYTCRPSSASRVELAEAAGIPEAQIAEHAYWLDSGSPQLLLQVYTAAALENARIDYAKLNAVCCADSGRTMIYLWHEQGDTVEARMFYAQNGAILEDSGTGSACANLGAYYLSRGIFPLKRSVRQGDQTGRPNRLSLRVDEAENIYVGGRVVEVGRGVFTLPL</sequence>
<dbReference type="RefSeq" id="WP_085417488.1">
    <property type="nucleotide sequence ID" value="NZ_CAUJPY010000019.1"/>
</dbReference>
<dbReference type="InterPro" id="IPR003719">
    <property type="entry name" value="Phenazine_PhzF-like"/>
</dbReference>
<dbReference type="EC" id="5.3.3.17" evidence="3"/>
<name>A0A1X3CQN9_9NEIS</name>
<reference evidence="3 4" key="1">
    <citation type="submission" date="2018-12" db="EMBL/GenBank/DDBJ databases">
        <authorList>
            <consortium name="Pathogen Informatics"/>
        </authorList>
    </citation>
    <scope>NUCLEOTIDE SEQUENCE [LARGE SCALE GENOMIC DNA]</scope>
    <source>
        <strain evidence="3 4">NCTC10296</strain>
    </source>
</reference>
<dbReference type="GO" id="GO:0005737">
    <property type="term" value="C:cytoplasm"/>
    <property type="evidence" value="ECO:0007669"/>
    <property type="project" value="TreeGrafter"/>
</dbReference>
<keyword evidence="3" id="KW-0413">Isomerase</keyword>
<evidence type="ECO:0000256" key="1">
    <source>
        <dbReference type="ARBA" id="ARBA00008270"/>
    </source>
</evidence>
<dbReference type="EMBL" id="LR134313">
    <property type="protein sequence ID" value="VEE99247.1"/>
    <property type="molecule type" value="Genomic_DNA"/>
</dbReference>